<sequence length="286" mass="32819">LVDLACRNSRDALFEASSKKLFNLQKFWLLLESGCLSEDAAVLQDNNTNYDVVYSVDKNVESHFNTNFTYSLSKFGKTVLSNLRILADCEVTWVQLNGGTRQSEELQVSHRNMQSPLNLLTNGTMVEPDVLLLDVYKTSTVQPLNVSISGVAFLSNEEEDECFRVLFARRAPITRRRVDLHGAHFKTATVILFPDQFTDWDDLNLRHVDKWSKIHWPIFGYLRDQLNFSFEITHQLDSYGWLTNGTFNGVMGYLQREEIEFPTTGIFVRQDRIGVTSYAAPTFPLR</sequence>
<dbReference type="AlphaFoldDB" id="A0A2J7R9D0"/>
<name>A0A2J7R9D0_9NEOP</name>
<keyword evidence="2" id="KW-1185">Reference proteome</keyword>
<dbReference type="EMBL" id="NEVH01006598">
    <property type="protein sequence ID" value="PNF37433.1"/>
    <property type="molecule type" value="Genomic_DNA"/>
</dbReference>
<dbReference type="Gene3D" id="3.40.190.10">
    <property type="entry name" value="Periplasmic binding protein-like II"/>
    <property type="match status" value="1"/>
</dbReference>
<dbReference type="STRING" id="105785.A0A2J7R9D0"/>
<gene>
    <name evidence="1" type="ORF">B7P43_G15840</name>
</gene>
<protein>
    <submittedName>
        <fullName evidence="1">Uncharacterized protein</fullName>
    </submittedName>
</protein>
<accession>A0A2J7R9D0</accession>
<feature type="non-terminal residue" evidence="1">
    <location>
        <position position="1"/>
    </location>
</feature>
<dbReference type="InParanoid" id="A0A2J7R9D0"/>
<proteinExistence type="predicted"/>
<organism evidence="1 2">
    <name type="scientific">Cryptotermes secundus</name>
    <dbReference type="NCBI Taxonomy" id="105785"/>
    <lineage>
        <taxon>Eukaryota</taxon>
        <taxon>Metazoa</taxon>
        <taxon>Ecdysozoa</taxon>
        <taxon>Arthropoda</taxon>
        <taxon>Hexapoda</taxon>
        <taxon>Insecta</taxon>
        <taxon>Pterygota</taxon>
        <taxon>Neoptera</taxon>
        <taxon>Polyneoptera</taxon>
        <taxon>Dictyoptera</taxon>
        <taxon>Blattodea</taxon>
        <taxon>Blattoidea</taxon>
        <taxon>Termitoidae</taxon>
        <taxon>Kalotermitidae</taxon>
        <taxon>Cryptotermitinae</taxon>
        <taxon>Cryptotermes</taxon>
    </lineage>
</organism>
<dbReference type="OrthoDB" id="9997229at2759"/>
<evidence type="ECO:0000313" key="1">
    <source>
        <dbReference type="EMBL" id="PNF37433.1"/>
    </source>
</evidence>
<reference evidence="1 2" key="1">
    <citation type="submission" date="2017-12" db="EMBL/GenBank/DDBJ databases">
        <title>Hemimetabolous genomes reveal molecular basis of termite eusociality.</title>
        <authorList>
            <person name="Harrison M.C."/>
            <person name="Jongepier E."/>
            <person name="Robertson H.M."/>
            <person name="Arning N."/>
            <person name="Bitard-Feildel T."/>
            <person name="Chao H."/>
            <person name="Childers C.P."/>
            <person name="Dinh H."/>
            <person name="Doddapaneni H."/>
            <person name="Dugan S."/>
            <person name="Gowin J."/>
            <person name="Greiner C."/>
            <person name="Han Y."/>
            <person name="Hu H."/>
            <person name="Hughes D.S.T."/>
            <person name="Huylmans A.-K."/>
            <person name="Kemena C."/>
            <person name="Kremer L.P.M."/>
            <person name="Lee S.L."/>
            <person name="Lopez-Ezquerra A."/>
            <person name="Mallet L."/>
            <person name="Monroy-Kuhn J.M."/>
            <person name="Moser A."/>
            <person name="Murali S.C."/>
            <person name="Muzny D.M."/>
            <person name="Otani S."/>
            <person name="Piulachs M.-D."/>
            <person name="Poelchau M."/>
            <person name="Qu J."/>
            <person name="Schaub F."/>
            <person name="Wada-Katsumata A."/>
            <person name="Worley K.C."/>
            <person name="Xie Q."/>
            <person name="Ylla G."/>
            <person name="Poulsen M."/>
            <person name="Gibbs R.A."/>
            <person name="Schal C."/>
            <person name="Richards S."/>
            <person name="Belles X."/>
            <person name="Korb J."/>
            <person name="Bornberg-Bauer E."/>
        </authorList>
    </citation>
    <scope>NUCLEOTIDE SEQUENCE [LARGE SCALE GENOMIC DNA]</scope>
    <source>
        <tissue evidence="1">Whole body</tissue>
    </source>
</reference>
<comment type="caution">
    <text evidence="1">The sequence shown here is derived from an EMBL/GenBank/DDBJ whole genome shotgun (WGS) entry which is preliminary data.</text>
</comment>
<dbReference type="Proteomes" id="UP000235965">
    <property type="component" value="Unassembled WGS sequence"/>
</dbReference>
<evidence type="ECO:0000313" key="2">
    <source>
        <dbReference type="Proteomes" id="UP000235965"/>
    </source>
</evidence>